<evidence type="ECO:0000313" key="1">
    <source>
        <dbReference type="EMBL" id="OOV07525.1"/>
    </source>
</evidence>
<accession>A0A1T1AU72</accession>
<dbReference type="Pfam" id="PF11225">
    <property type="entry name" value="DUF3024"/>
    <property type="match status" value="1"/>
</dbReference>
<dbReference type="EMBL" id="MTJN01000002">
    <property type="protein sequence ID" value="OOV07525.1"/>
    <property type="molecule type" value="Genomic_DNA"/>
</dbReference>
<dbReference type="STRING" id="28066.RF819_12990"/>
<evidence type="ECO:0000313" key="2">
    <source>
        <dbReference type="Proteomes" id="UP000190750"/>
    </source>
</evidence>
<dbReference type="Proteomes" id="UP000190750">
    <property type="component" value="Unassembled WGS sequence"/>
</dbReference>
<comment type="caution">
    <text evidence="1">The sequence shown here is derived from an EMBL/GenBank/DDBJ whole genome shotgun (WGS) entry which is preliminary data.</text>
</comment>
<dbReference type="InterPro" id="IPR021388">
    <property type="entry name" value="DUF3024"/>
</dbReference>
<reference evidence="1 2" key="1">
    <citation type="submission" date="2017-01" db="EMBL/GenBank/DDBJ databases">
        <title>Genome sequencing of Rhodoferax fermentans JCM 7819.</title>
        <authorList>
            <person name="Kim Y.J."/>
            <person name="Farh M.E.-A."/>
            <person name="Yang D.-C."/>
        </authorList>
    </citation>
    <scope>NUCLEOTIDE SEQUENCE [LARGE SCALE GENOMIC DNA]</scope>
    <source>
        <strain evidence="1 2">JCM 7819</strain>
    </source>
</reference>
<proteinExistence type="predicted"/>
<sequence>MTTHSAVKAAPGAQVLDLIQLRLQRALRERQRYRYVTPRVTTQGEGFLIQSPCCSRHVDPQGGVIDIALLMPMTCGHWSLSSRDHAIRAWVPQLQDQPLEVLLEALCVDTERVFWL</sequence>
<evidence type="ECO:0008006" key="3">
    <source>
        <dbReference type="Google" id="ProtNLM"/>
    </source>
</evidence>
<gene>
    <name evidence="1" type="ORF">RF819_12990</name>
</gene>
<dbReference type="RefSeq" id="WP_078365370.1">
    <property type="nucleotide sequence ID" value="NZ_MTJN01000002.1"/>
</dbReference>
<name>A0A1T1AU72_RHOFE</name>
<dbReference type="OrthoDB" id="5566889at2"/>
<organism evidence="1 2">
    <name type="scientific">Rhodoferax fermentans</name>
    <dbReference type="NCBI Taxonomy" id="28066"/>
    <lineage>
        <taxon>Bacteria</taxon>
        <taxon>Pseudomonadati</taxon>
        <taxon>Pseudomonadota</taxon>
        <taxon>Betaproteobacteria</taxon>
        <taxon>Burkholderiales</taxon>
        <taxon>Comamonadaceae</taxon>
        <taxon>Rhodoferax</taxon>
    </lineage>
</organism>
<dbReference type="AlphaFoldDB" id="A0A1T1AU72"/>
<keyword evidence="2" id="KW-1185">Reference proteome</keyword>
<protein>
    <recommendedName>
        <fullName evidence="3">DUF3024 domain-containing protein</fullName>
    </recommendedName>
</protein>